<accession>A0AAV4MHR8</accession>
<dbReference type="AlphaFoldDB" id="A0AAV4MHR8"/>
<evidence type="ECO:0000313" key="2">
    <source>
        <dbReference type="Proteomes" id="UP001054945"/>
    </source>
</evidence>
<sequence>MAFLSLIVSEGIHIQRKQLKNCFHYSIPAGHERAKTNQSHFHCDRNHFWTRSFLSLQTLKERERYRGGPSMAIAGALLETTSRYRCSTREVCPVNDDNDFSKVPSPPELGIFLFLFLFPFCEPPHPLPRRKA</sequence>
<gene>
    <name evidence="1" type="ORF">CEXT_404181</name>
</gene>
<dbReference type="Proteomes" id="UP001054945">
    <property type="component" value="Unassembled WGS sequence"/>
</dbReference>
<protein>
    <submittedName>
        <fullName evidence="1">Uncharacterized protein</fullName>
    </submittedName>
</protein>
<name>A0AAV4MHR8_CAEEX</name>
<dbReference type="EMBL" id="BPLR01002218">
    <property type="protein sequence ID" value="GIX71390.1"/>
    <property type="molecule type" value="Genomic_DNA"/>
</dbReference>
<organism evidence="1 2">
    <name type="scientific">Caerostris extrusa</name>
    <name type="common">Bark spider</name>
    <name type="synonym">Caerostris bankana</name>
    <dbReference type="NCBI Taxonomy" id="172846"/>
    <lineage>
        <taxon>Eukaryota</taxon>
        <taxon>Metazoa</taxon>
        <taxon>Ecdysozoa</taxon>
        <taxon>Arthropoda</taxon>
        <taxon>Chelicerata</taxon>
        <taxon>Arachnida</taxon>
        <taxon>Araneae</taxon>
        <taxon>Araneomorphae</taxon>
        <taxon>Entelegynae</taxon>
        <taxon>Araneoidea</taxon>
        <taxon>Araneidae</taxon>
        <taxon>Caerostris</taxon>
    </lineage>
</organism>
<proteinExistence type="predicted"/>
<comment type="caution">
    <text evidence="1">The sequence shown here is derived from an EMBL/GenBank/DDBJ whole genome shotgun (WGS) entry which is preliminary data.</text>
</comment>
<evidence type="ECO:0000313" key="1">
    <source>
        <dbReference type="EMBL" id="GIX71390.1"/>
    </source>
</evidence>
<keyword evidence="2" id="KW-1185">Reference proteome</keyword>
<reference evidence="1 2" key="1">
    <citation type="submission" date="2021-06" db="EMBL/GenBank/DDBJ databases">
        <title>Caerostris extrusa draft genome.</title>
        <authorList>
            <person name="Kono N."/>
            <person name="Arakawa K."/>
        </authorList>
    </citation>
    <scope>NUCLEOTIDE SEQUENCE [LARGE SCALE GENOMIC DNA]</scope>
</reference>